<dbReference type="GO" id="GO:0006396">
    <property type="term" value="P:RNA processing"/>
    <property type="evidence" value="ECO:0007669"/>
    <property type="project" value="InterPro"/>
</dbReference>
<keyword evidence="6" id="KW-1185">Reference proteome</keyword>
<reference evidence="5" key="1">
    <citation type="submission" date="2023-08" db="EMBL/GenBank/DDBJ databases">
        <authorList>
            <person name="Alioto T."/>
            <person name="Alioto T."/>
            <person name="Gomez Garrido J."/>
        </authorList>
    </citation>
    <scope>NUCLEOTIDE SEQUENCE</scope>
</reference>
<evidence type="ECO:0000256" key="2">
    <source>
        <dbReference type="SAM" id="MobiDB-lite"/>
    </source>
</evidence>
<dbReference type="InterPro" id="IPR002466">
    <property type="entry name" value="A_deamin"/>
</dbReference>
<dbReference type="EMBL" id="OX597843">
    <property type="protein sequence ID" value="CAI9744313.1"/>
    <property type="molecule type" value="Genomic_DNA"/>
</dbReference>
<dbReference type="GO" id="GO:0003726">
    <property type="term" value="F:double-stranded RNA adenosine deaminase activity"/>
    <property type="evidence" value="ECO:0007669"/>
    <property type="project" value="TreeGrafter"/>
</dbReference>
<dbReference type="PANTHER" id="PTHR10910:SF145">
    <property type="entry name" value="DOUBLE-STRANDED RNA-SPECIFIC ADENOSINE DEAMINASE-LIKE"/>
    <property type="match status" value="1"/>
</dbReference>
<gene>
    <name evidence="5" type="ORF">OCTVUL_1B001818</name>
</gene>
<dbReference type="GO" id="GO:0005730">
    <property type="term" value="C:nucleolus"/>
    <property type="evidence" value="ECO:0007669"/>
    <property type="project" value="TreeGrafter"/>
</dbReference>
<dbReference type="Proteomes" id="UP001162480">
    <property type="component" value="Chromosome 30"/>
</dbReference>
<dbReference type="CDD" id="cd19875">
    <property type="entry name" value="DSRM_EIF2AK2-like"/>
    <property type="match status" value="1"/>
</dbReference>
<accession>A0AA36C208</accession>
<evidence type="ECO:0000313" key="6">
    <source>
        <dbReference type="Proteomes" id="UP001162480"/>
    </source>
</evidence>
<dbReference type="GO" id="GO:0003725">
    <property type="term" value="F:double-stranded RNA binding"/>
    <property type="evidence" value="ECO:0007669"/>
    <property type="project" value="TreeGrafter"/>
</dbReference>
<keyword evidence="1" id="KW-0694">RNA-binding</keyword>
<feature type="domain" description="DRBM" evidence="3">
    <location>
        <begin position="144"/>
        <end position="221"/>
    </location>
</feature>
<protein>
    <submittedName>
        <fullName evidence="5">Deaminase domain-containing 1-like</fullName>
    </submittedName>
</protein>
<proteinExistence type="predicted"/>
<sequence>MYQGMESGQKHYEKKTPPNQPYIPGLSKAPPNSAPVSCTLARASETLIKEYQSKEKNPVQCLHEYASQRKVKLSFHEVDVLPSREHPLAIFAVQVEINNVMYPQGVGNTKKEAKTNAAIKAFEIGVLQKSNGNECVSQTVTNSQPSLDLGKTAEKHSVTQLYEYALAAGKSCEIVVGDERGPMGFKACVMLNNEYFVEAVAQNKKEAKRLAGVAALEKLNIRYAQEVAPEGKSLGQQFTDLVYNHLYMYLEQYSVLRYRRKSVAAVILVSDNKPEVISMAIGHQCLTPGNLSSDGRCLIDSDAAVLACRAFRRPSALLTHEDNEEIARGVHKPAFEESDHGALSLRYTDGSLEHIIENTVVRETMDITQSRQEQLQVMSTCDKILKWNVLGVQGCLLTKIMAPFYFSSITLASQFDHGHLSRAVCCRLYDELNSQLPRGYSINHPWLYQSFIPPIHDLRNAESTELALNWAKGQDKIELTNGLTGRIVTESPTQSGATMSSRLCKAAMLRRFRQYCEQSHMTDVDPSLSYAETKQSAAAYQEAKTKFYEHCVESSIGGWVRKPVAVDEFLQ</sequence>
<dbReference type="GO" id="GO:0008251">
    <property type="term" value="F:tRNA-specific adenosine deaminase activity"/>
    <property type="evidence" value="ECO:0007669"/>
    <property type="project" value="TreeGrafter"/>
</dbReference>
<dbReference type="AlphaFoldDB" id="A0AA36C208"/>
<dbReference type="PROSITE" id="PS50141">
    <property type="entry name" value="A_DEAMIN_EDITASE"/>
    <property type="match status" value="1"/>
</dbReference>
<dbReference type="SUPFAM" id="SSF54768">
    <property type="entry name" value="dsRNA-binding domain-like"/>
    <property type="match status" value="2"/>
</dbReference>
<name>A0AA36C208_OCTVU</name>
<dbReference type="Gene3D" id="3.30.160.20">
    <property type="match status" value="2"/>
</dbReference>
<evidence type="ECO:0000256" key="1">
    <source>
        <dbReference type="PROSITE-ProRule" id="PRU00266"/>
    </source>
</evidence>
<dbReference type="PANTHER" id="PTHR10910">
    <property type="entry name" value="EUKARYOTE SPECIFIC DSRNA BINDING PROTEIN"/>
    <property type="match status" value="1"/>
</dbReference>
<dbReference type="InterPro" id="IPR014720">
    <property type="entry name" value="dsRBD_dom"/>
</dbReference>
<feature type="domain" description="A to I editase" evidence="4">
    <location>
        <begin position="212"/>
        <end position="569"/>
    </location>
</feature>
<dbReference type="GO" id="GO:0006382">
    <property type="term" value="P:adenosine to inosine editing"/>
    <property type="evidence" value="ECO:0007669"/>
    <property type="project" value="TreeGrafter"/>
</dbReference>
<dbReference type="SMART" id="SM00552">
    <property type="entry name" value="ADEAMc"/>
    <property type="match status" value="1"/>
</dbReference>
<evidence type="ECO:0000259" key="4">
    <source>
        <dbReference type="PROSITE" id="PS50141"/>
    </source>
</evidence>
<feature type="domain" description="DRBM" evidence="3">
    <location>
        <begin position="57"/>
        <end position="127"/>
    </location>
</feature>
<dbReference type="Pfam" id="PF02137">
    <property type="entry name" value="A_deamin"/>
    <property type="match status" value="1"/>
</dbReference>
<evidence type="ECO:0000259" key="3">
    <source>
        <dbReference type="PROSITE" id="PS50137"/>
    </source>
</evidence>
<evidence type="ECO:0000313" key="5">
    <source>
        <dbReference type="EMBL" id="CAI9744313.1"/>
    </source>
</evidence>
<dbReference type="GO" id="GO:0005737">
    <property type="term" value="C:cytoplasm"/>
    <property type="evidence" value="ECO:0007669"/>
    <property type="project" value="TreeGrafter"/>
</dbReference>
<dbReference type="PROSITE" id="PS50137">
    <property type="entry name" value="DS_RBD"/>
    <property type="match status" value="2"/>
</dbReference>
<dbReference type="Pfam" id="PF00035">
    <property type="entry name" value="dsrm"/>
    <property type="match status" value="2"/>
</dbReference>
<feature type="region of interest" description="Disordered" evidence="2">
    <location>
        <begin position="1"/>
        <end position="34"/>
    </location>
</feature>
<organism evidence="5 6">
    <name type="scientific">Octopus vulgaris</name>
    <name type="common">Common octopus</name>
    <dbReference type="NCBI Taxonomy" id="6645"/>
    <lineage>
        <taxon>Eukaryota</taxon>
        <taxon>Metazoa</taxon>
        <taxon>Spiralia</taxon>
        <taxon>Lophotrochozoa</taxon>
        <taxon>Mollusca</taxon>
        <taxon>Cephalopoda</taxon>
        <taxon>Coleoidea</taxon>
        <taxon>Octopodiformes</taxon>
        <taxon>Octopoda</taxon>
        <taxon>Incirrata</taxon>
        <taxon>Octopodidae</taxon>
        <taxon>Octopus</taxon>
    </lineage>
</organism>
<dbReference type="SMART" id="SM00358">
    <property type="entry name" value="DSRM"/>
    <property type="match status" value="2"/>
</dbReference>